<reference evidence="8 9" key="1">
    <citation type="journal article" date="2010" name="Nature">
        <title>Genome sequence of the palaeopolyploid soybean.</title>
        <authorList>
            <person name="Schmutz J."/>
            <person name="Cannon S.B."/>
            <person name="Schlueter J."/>
            <person name="Ma J."/>
            <person name="Mitros T."/>
            <person name="Nelson W."/>
            <person name="Hyten D.L."/>
            <person name="Song Q."/>
            <person name="Thelen J.J."/>
            <person name="Cheng J."/>
            <person name="Xu D."/>
            <person name="Hellsten U."/>
            <person name="May G.D."/>
            <person name="Yu Y."/>
            <person name="Sakurai T."/>
            <person name="Umezawa T."/>
            <person name="Bhattacharyya M.K."/>
            <person name="Sandhu D."/>
            <person name="Valliyodan B."/>
            <person name="Lindquist E."/>
            <person name="Peto M."/>
            <person name="Grant D."/>
            <person name="Shu S."/>
            <person name="Goodstein D."/>
            <person name="Barry K."/>
            <person name="Futrell-Griggs M."/>
            <person name="Abernathy B."/>
            <person name="Du J."/>
            <person name="Tian Z."/>
            <person name="Zhu L."/>
            <person name="Gill N."/>
            <person name="Joshi T."/>
            <person name="Libault M."/>
            <person name="Sethuraman A."/>
            <person name="Zhang X.-C."/>
            <person name="Shinozaki K."/>
            <person name="Nguyen H.T."/>
            <person name="Wing R.A."/>
            <person name="Cregan P."/>
            <person name="Specht J."/>
            <person name="Grimwood J."/>
            <person name="Rokhsar D."/>
            <person name="Stacey G."/>
            <person name="Shoemaker R.C."/>
            <person name="Jackson S.A."/>
        </authorList>
    </citation>
    <scope>NUCLEOTIDE SEQUENCE</scope>
    <source>
        <strain evidence="9">cv. Williams 82</strain>
        <tissue evidence="8">Callus</tissue>
    </source>
</reference>
<dbReference type="Gramene" id="KRH18760">
    <property type="protein sequence ID" value="KRH18760"/>
    <property type="gene ID" value="GLYMA_13G080600"/>
</dbReference>
<dbReference type="STRING" id="3847.A0A0R0GTM6"/>
<dbReference type="Gene3D" id="1.10.8.60">
    <property type="match status" value="1"/>
</dbReference>
<keyword evidence="5" id="KW-0067">ATP-binding</keyword>
<proteinExistence type="inferred from homology"/>
<evidence type="ECO:0000256" key="4">
    <source>
        <dbReference type="ARBA" id="ARBA00022763"/>
    </source>
</evidence>
<reference evidence="8" key="3">
    <citation type="submission" date="2018-07" db="EMBL/GenBank/DDBJ databases">
        <title>WGS assembly of Glycine max.</title>
        <authorList>
            <person name="Schmutz J."/>
            <person name="Cannon S."/>
            <person name="Schlueter J."/>
            <person name="Ma J."/>
            <person name="Mitros T."/>
            <person name="Nelson W."/>
            <person name="Hyten D."/>
            <person name="Song Q."/>
            <person name="Thelen J."/>
            <person name="Cheng J."/>
            <person name="Xu D."/>
            <person name="Hellsten U."/>
            <person name="May G."/>
            <person name="Yu Y."/>
            <person name="Sakurai T."/>
            <person name="Umezawa T."/>
            <person name="Bhattacharyya M."/>
            <person name="Sandhu D."/>
            <person name="Valliyodan B."/>
            <person name="Lindquist E."/>
            <person name="Peto M."/>
            <person name="Grant D."/>
            <person name="Shu S."/>
            <person name="Goodstein D."/>
            <person name="Barry K."/>
            <person name="Futrell-Griggs M."/>
            <person name="Abernathy B."/>
            <person name="Du J."/>
            <person name="Tian Z."/>
            <person name="Zhu L."/>
            <person name="Gill N."/>
            <person name="Joshi T."/>
            <person name="Libault M."/>
            <person name="Sethuraman A."/>
            <person name="Zhang X."/>
            <person name="Shinozaki K."/>
            <person name="Nguyen H."/>
            <person name="Wing R."/>
            <person name="Cregan P."/>
            <person name="Specht J."/>
            <person name="Grimwood J."/>
            <person name="Rokhsar D."/>
            <person name="Stacey G."/>
            <person name="Shoemaker R."/>
            <person name="Jackson S."/>
        </authorList>
    </citation>
    <scope>NUCLEOTIDE SEQUENCE</scope>
    <source>
        <tissue evidence="8">Callus</tissue>
    </source>
</reference>
<dbReference type="Gene3D" id="3.40.50.300">
    <property type="entry name" value="P-loop containing nucleotide triphosphate hydrolases"/>
    <property type="match status" value="1"/>
</dbReference>
<evidence type="ECO:0000313" key="9">
    <source>
        <dbReference type="EnsemblPlants" id="KRH18760"/>
    </source>
</evidence>
<dbReference type="SUPFAM" id="SSF52540">
    <property type="entry name" value="P-loop containing nucleoside triphosphate hydrolases"/>
    <property type="match status" value="1"/>
</dbReference>
<name>A0A0R0GTM6_SOYBN</name>
<dbReference type="AlphaFoldDB" id="A0A0R0GTM6"/>
<dbReference type="SMR" id="A0A0R0GTM6"/>
<evidence type="ECO:0000313" key="10">
    <source>
        <dbReference type="Proteomes" id="UP000008827"/>
    </source>
</evidence>
<keyword evidence="10" id="KW-1185">Reference proteome</keyword>
<evidence type="ECO:0000313" key="8">
    <source>
        <dbReference type="EMBL" id="KRH18761.1"/>
    </source>
</evidence>
<evidence type="ECO:0000256" key="7">
    <source>
        <dbReference type="ARBA" id="ARBA00023306"/>
    </source>
</evidence>
<dbReference type="Proteomes" id="UP000008827">
    <property type="component" value="Chromosome 13"/>
</dbReference>
<dbReference type="EMBL" id="CM000846">
    <property type="protein sequence ID" value="KRH18760.1"/>
    <property type="molecule type" value="Genomic_DNA"/>
</dbReference>
<evidence type="ECO:0000256" key="1">
    <source>
        <dbReference type="ARBA" id="ARBA00004123"/>
    </source>
</evidence>
<dbReference type="PANTHER" id="PTHR12172">
    <property type="entry name" value="CELL CYCLE CHECKPOINT PROTEIN RAD17"/>
    <property type="match status" value="1"/>
</dbReference>
<keyword evidence="4" id="KW-0227">DNA damage</keyword>
<keyword evidence="3" id="KW-0547">Nucleotide-binding</keyword>
<protein>
    <recommendedName>
        <fullName evidence="11">ATPase AAA-type core domain-containing protein</fullName>
    </recommendedName>
</protein>
<dbReference type="InterPro" id="IPR004582">
    <property type="entry name" value="Checkpoint_prot_Rad17_Rad24"/>
</dbReference>
<dbReference type="GO" id="GO:0005634">
    <property type="term" value="C:nucleus"/>
    <property type="evidence" value="ECO:0007669"/>
    <property type="project" value="UniProtKB-SubCell"/>
</dbReference>
<dbReference type="InParanoid" id="A0A0R0GTM6"/>
<comment type="similarity">
    <text evidence="2">Belongs to the rad17/RAD24 family.</text>
</comment>
<dbReference type="GO" id="GO:0006281">
    <property type="term" value="P:DNA repair"/>
    <property type="evidence" value="ECO:0007669"/>
    <property type="project" value="InterPro"/>
</dbReference>
<keyword evidence="6" id="KW-0539">Nucleus</keyword>
<comment type="subcellular location">
    <subcellularLocation>
        <location evidence="1">Nucleus</location>
    </subcellularLocation>
</comment>
<evidence type="ECO:0000256" key="5">
    <source>
        <dbReference type="ARBA" id="ARBA00022840"/>
    </source>
</evidence>
<dbReference type="EnsemblPlants" id="KRH18760">
    <property type="protein sequence ID" value="KRH18760"/>
    <property type="gene ID" value="GLYMA_13G080600"/>
</dbReference>
<evidence type="ECO:0008006" key="11">
    <source>
        <dbReference type="Google" id="ProtNLM"/>
    </source>
</evidence>
<gene>
    <name evidence="8" type="ORF">GLYMA_13G080600</name>
</gene>
<dbReference type="FunFam" id="1.10.8.60:FF:000116">
    <property type="entry name" value="p-loop containing nucleoside triphosphate hydrolase superfamily protein"/>
    <property type="match status" value="1"/>
</dbReference>
<evidence type="ECO:0000256" key="3">
    <source>
        <dbReference type="ARBA" id="ARBA00022741"/>
    </source>
</evidence>
<evidence type="ECO:0000256" key="2">
    <source>
        <dbReference type="ARBA" id="ARBA00006168"/>
    </source>
</evidence>
<evidence type="ECO:0000256" key="6">
    <source>
        <dbReference type="ARBA" id="ARBA00023242"/>
    </source>
</evidence>
<dbReference type="GO" id="GO:0005524">
    <property type="term" value="F:ATP binding"/>
    <property type="evidence" value="ECO:0007669"/>
    <property type="project" value="UniProtKB-KW"/>
</dbReference>
<dbReference type="Gramene" id="KRH18761">
    <property type="protein sequence ID" value="KRH18761"/>
    <property type="gene ID" value="GLYMA_13G080600"/>
</dbReference>
<accession>A0A0R0GTM6</accession>
<dbReference type="InterPro" id="IPR027417">
    <property type="entry name" value="P-loop_NTPase"/>
</dbReference>
<dbReference type="EnsemblPlants" id="KRH18761">
    <property type="protein sequence ID" value="KRH18761"/>
    <property type="gene ID" value="GLYMA_13G080600"/>
</dbReference>
<dbReference type="PANTHER" id="PTHR12172:SF4">
    <property type="entry name" value="NUCLEOSIDE TRIPHOSPHATE HYDROLASE SUPERFAMILY PROTEIN, PUTATIVE-RELATED"/>
    <property type="match status" value="1"/>
</dbReference>
<organism evidence="8">
    <name type="scientific">Glycine max</name>
    <name type="common">Soybean</name>
    <name type="synonym">Glycine hispida</name>
    <dbReference type="NCBI Taxonomy" id="3847"/>
    <lineage>
        <taxon>Eukaryota</taxon>
        <taxon>Viridiplantae</taxon>
        <taxon>Streptophyta</taxon>
        <taxon>Embryophyta</taxon>
        <taxon>Tracheophyta</taxon>
        <taxon>Spermatophyta</taxon>
        <taxon>Magnoliopsida</taxon>
        <taxon>eudicotyledons</taxon>
        <taxon>Gunneridae</taxon>
        <taxon>Pentapetalae</taxon>
        <taxon>rosids</taxon>
        <taxon>fabids</taxon>
        <taxon>Fabales</taxon>
        <taxon>Fabaceae</taxon>
        <taxon>Papilionoideae</taxon>
        <taxon>50 kb inversion clade</taxon>
        <taxon>NPAAA clade</taxon>
        <taxon>indigoferoid/millettioid clade</taxon>
        <taxon>Phaseoleae</taxon>
        <taxon>Glycine</taxon>
        <taxon>Glycine subgen. Soja</taxon>
    </lineage>
</organism>
<dbReference type="EMBL" id="CM000846">
    <property type="protein sequence ID" value="KRH18761.1"/>
    <property type="molecule type" value="Genomic_DNA"/>
</dbReference>
<reference evidence="9" key="2">
    <citation type="submission" date="2018-02" db="UniProtKB">
        <authorList>
            <consortium name="EnsemblPlants"/>
        </authorList>
    </citation>
    <scope>IDENTIFICATION</scope>
    <source>
        <strain evidence="9">Williams 82</strain>
    </source>
</reference>
<sequence>MITISNDEARSHGGISPRLHGKSNVFTCGSVQTLILVEDVDMLFLEDRGCIAAIQHISETAKGPIILTSNNSFARLHVSFSLPLLDELLSHMYMVCVTEELNNNPLLLKKFIQSCDGDIRKTIMQLQFWFQSKKYKIDRKVQVYGSLPFDLEACPHIIPKIPWSYPSELSKLIEKKITNSITIMEENPCLQGLVNK</sequence>
<keyword evidence="7" id="KW-0131">Cell cycle</keyword>